<dbReference type="InterPro" id="IPR046348">
    <property type="entry name" value="SIS_dom_sf"/>
</dbReference>
<evidence type="ECO:0000313" key="3">
    <source>
        <dbReference type="EMBL" id="VYT04682.1"/>
    </source>
</evidence>
<evidence type="ECO:0000256" key="1">
    <source>
        <dbReference type="ARBA" id="ARBA00022737"/>
    </source>
</evidence>
<dbReference type="InterPro" id="IPR035466">
    <property type="entry name" value="GlmS/AgaS_SIS"/>
</dbReference>
<keyword evidence="1" id="KW-0677">Repeat</keyword>
<name>A0A6N2TIZ9_9FIRM</name>
<evidence type="ECO:0000259" key="2">
    <source>
        <dbReference type="PROSITE" id="PS51464"/>
    </source>
</evidence>
<dbReference type="EC" id="5.3.1.-" evidence="3"/>
<accession>A0A6N2TIZ9</accession>
<keyword evidence="3" id="KW-0413">Isomerase</keyword>
<dbReference type="GO" id="GO:0097367">
    <property type="term" value="F:carbohydrate derivative binding"/>
    <property type="evidence" value="ECO:0007669"/>
    <property type="project" value="InterPro"/>
</dbReference>
<dbReference type="CDD" id="cd05008">
    <property type="entry name" value="SIS_GlmS_GlmD_1"/>
    <property type="match status" value="1"/>
</dbReference>
<sequence>MSREYVTLKEIYQQPEMWKKTFEIIKEQKEKIYNFINFSEKKVRVIFTGGGTSNYIGDVIANYLNKTSYGKFEFYSYPSPSIMSNPKDYLIDEPTLLVNFARSGNSPESLASVNLANQLISDIRHLFITCSKDGNLAKDAKNEKNALAVILDDRTNDKGFAMTSSATSMLLAALIIFDKNFNESILEEIIKLGNKSLSYDEIIENIVKEDFNRVVYLGSGALSYMTTEASLKILELTAGKIATLHDSSAGFRHGPKSFLDEKTIVFNYISNDDYTAKYDIDIINEMKSEKIVKKLVGIGSSRFKESNLSFNIENNIPDAYLSIVYLILGQLFAYKTAIKIDNDVDNPSESGTVNRVVKGVIVHPFE</sequence>
<dbReference type="SUPFAM" id="SSF53697">
    <property type="entry name" value="SIS domain"/>
    <property type="match status" value="1"/>
</dbReference>
<dbReference type="RefSeq" id="WP_070605826.1">
    <property type="nucleotide sequence ID" value="NZ_CACRSW010000026.1"/>
</dbReference>
<feature type="domain" description="SIS" evidence="2">
    <location>
        <begin position="35"/>
        <end position="186"/>
    </location>
</feature>
<dbReference type="AlphaFoldDB" id="A0A6N2TIZ9"/>
<gene>
    <name evidence="3" type="primary">agaS_2</name>
    <name evidence="3" type="ORF">AVLFYP127_00631</name>
</gene>
<dbReference type="PANTHER" id="PTHR10937">
    <property type="entry name" value="GLUCOSAMINE--FRUCTOSE-6-PHOSPHATE AMINOTRANSFERASE, ISOMERIZING"/>
    <property type="match status" value="1"/>
</dbReference>
<dbReference type="Gene3D" id="3.40.50.10490">
    <property type="entry name" value="Glucose-6-phosphate isomerase like protein, domain 1"/>
    <property type="match status" value="2"/>
</dbReference>
<dbReference type="GO" id="GO:0016853">
    <property type="term" value="F:isomerase activity"/>
    <property type="evidence" value="ECO:0007669"/>
    <property type="project" value="UniProtKB-KW"/>
</dbReference>
<proteinExistence type="predicted"/>
<dbReference type="EMBL" id="CACRSW010000026">
    <property type="protein sequence ID" value="VYT04682.1"/>
    <property type="molecule type" value="Genomic_DNA"/>
</dbReference>
<dbReference type="PROSITE" id="PS51464">
    <property type="entry name" value="SIS"/>
    <property type="match status" value="2"/>
</dbReference>
<dbReference type="Pfam" id="PF01380">
    <property type="entry name" value="SIS"/>
    <property type="match status" value="1"/>
</dbReference>
<feature type="domain" description="SIS" evidence="2">
    <location>
        <begin position="202"/>
        <end position="347"/>
    </location>
</feature>
<protein>
    <submittedName>
        <fullName evidence="3">Tagatose-6-phosphate ketose/aldose isomerase</fullName>
        <ecNumber evidence="3">5.3.1.-</ecNumber>
    </submittedName>
</protein>
<dbReference type="GO" id="GO:1901135">
    <property type="term" value="P:carbohydrate derivative metabolic process"/>
    <property type="evidence" value="ECO:0007669"/>
    <property type="project" value="InterPro"/>
</dbReference>
<dbReference type="InterPro" id="IPR001347">
    <property type="entry name" value="SIS_dom"/>
</dbReference>
<reference evidence="3" key="1">
    <citation type="submission" date="2019-11" db="EMBL/GenBank/DDBJ databases">
        <authorList>
            <person name="Feng L."/>
        </authorList>
    </citation>
    <scope>NUCLEOTIDE SEQUENCE</scope>
    <source>
        <strain evidence="3">AvaginalisLFYP127</strain>
    </source>
</reference>
<dbReference type="PANTHER" id="PTHR10937:SF4">
    <property type="entry name" value="GLUCOSAMINE-6-PHOSPHATE DEAMINASE"/>
    <property type="match status" value="1"/>
</dbReference>
<organism evidence="3">
    <name type="scientific">Anaerococcus vaginalis</name>
    <dbReference type="NCBI Taxonomy" id="33037"/>
    <lineage>
        <taxon>Bacteria</taxon>
        <taxon>Bacillati</taxon>
        <taxon>Bacillota</taxon>
        <taxon>Tissierellia</taxon>
        <taxon>Tissierellales</taxon>
        <taxon>Peptoniphilaceae</taxon>
        <taxon>Anaerococcus</taxon>
    </lineage>
</organism>